<name>A0A183AZI1_9TREM</name>
<evidence type="ECO:0000313" key="2">
    <source>
        <dbReference type="EMBL" id="VDP89638.1"/>
    </source>
</evidence>
<gene>
    <name evidence="2" type="ORF">ECPE_LOCUS12366</name>
</gene>
<feature type="region of interest" description="Disordered" evidence="1">
    <location>
        <begin position="101"/>
        <end position="147"/>
    </location>
</feature>
<reference evidence="4" key="1">
    <citation type="submission" date="2016-06" db="UniProtKB">
        <authorList>
            <consortium name="WormBaseParasite"/>
        </authorList>
    </citation>
    <scope>IDENTIFICATION</scope>
</reference>
<evidence type="ECO:0000256" key="1">
    <source>
        <dbReference type="SAM" id="MobiDB-lite"/>
    </source>
</evidence>
<evidence type="ECO:0000313" key="4">
    <source>
        <dbReference type="WBParaSite" id="ECPE_0001240201-mRNA-1"/>
    </source>
</evidence>
<proteinExistence type="predicted"/>
<dbReference type="WBParaSite" id="ECPE_0001240201-mRNA-1">
    <property type="protein sequence ID" value="ECPE_0001240201-mRNA-1"/>
    <property type="gene ID" value="ECPE_0001240201"/>
</dbReference>
<accession>A0A183AZI1</accession>
<evidence type="ECO:0000313" key="3">
    <source>
        <dbReference type="Proteomes" id="UP000272942"/>
    </source>
</evidence>
<dbReference type="EMBL" id="UZAN01052706">
    <property type="protein sequence ID" value="VDP89638.1"/>
    <property type="molecule type" value="Genomic_DNA"/>
</dbReference>
<protein>
    <submittedName>
        <fullName evidence="4">Nuclear pore glycoprotein p62</fullName>
    </submittedName>
</protein>
<dbReference type="Proteomes" id="UP000272942">
    <property type="component" value="Unassembled WGS sequence"/>
</dbReference>
<organism evidence="4">
    <name type="scientific">Echinostoma caproni</name>
    <dbReference type="NCBI Taxonomy" id="27848"/>
    <lineage>
        <taxon>Eukaryota</taxon>
        <taxon>Metazoa</taxon>
        <taxon>Spiralia</taxon>
        <taxon>Lophotrochozoa</taxon>
        <taxon>Platyhelminthes</taxon>
        <taxon>Trematoda</taxon>
        <taxon>Digenea</taxon>
        <taxon>Plagiorchiida</taxon>
        <taxon>Echinostomata</taxon>
        <taxon>Echinostomatoidea</taxon>
        <taxon>Echinostomatidae</taxon>
        <taxon>Echinostoma</taxon>
    </lineage>
</organism>
<feature type="compositionally biased region" description="Basic residues" evidence="1">
    <location>
        <begin position="134"/>
        <end position="147"/>
    </location>
</feature>
<feature type="compositionally biased region" description="Low complexity" evidence="1">
    <location>
        <begin position="109"/>
        <end position="119"/>
    </location>
</feature>
<keyword evidence="3" id="KW-1185">Reference proteome</keyword>
<reference evidence="2 3" key="2">
    <citation type="submission" date="2018-11" db="EMBL/GenBank/DDBJ databases">
        <authorList>
            <consortium name="Pathogen Informatics"/>
        </authorList>
    </citation>
    <scope>NUCLEOTIDE SEQUENCE [LARGE SCALE GENOMIC DNA]</scope>
    <source>
        <strain evidence="2 3">Egypt</strain>
    </source>
</reference>
<sequence length="147" mass="14803">MPLSTSVTSASSFTFGQKPLIAPTTATASLNTGFQGFGAPSTIITSANTTKTTSSAPFQFSASPTVPNSTGFNFSSSLGSTVNTASVPSFGNTAGFNFGQAPSFSTASPGTTNPFAFGTTPPPAPGAANAVAVPRRRPASARRTRRM</sequence>
<dbReference type="AlphaFoldDB" id="A0A183AZI1"/>